<dbReference type="EMBL" id="GFAC01002865">
    <property type="protein sequence ID" value="JAT96323.1"/>
    <property type="molecule type" value="mRNA"/>
</dbReference>
<evidence type="ECO:0000256" key="1">
    <source>
        <dbReference type="SAM" id="MobiDB-lite"/>
    </source>
</evidence>
<keyword evidence="2" id="KW-0675">Receptor</keyword>
<protein>
    <submittedName>
        <fullName evidence="2">Putative tnf receptor-associated factor 6</fullName>
    </submittedName>
</protein>
<feature type="region of interest" description="Disordered" evidence="1">
    <location>
        <begin position="298"/>
        <end position="421"/>
    </location>
</feature>
<feature type="compositionally biased region" description="Basic and acidic residues" evidence="1">
    <location>
        <begin position="371"/>
        <end position="408"/>
    </location>
</feature>
<evidence type="ECO:0000313" key="2">
    <source>
        <dbReference type="EMBL" id="JAT96323.1"/>
    </source>
</evidence>
<organism evidence="2">
    <name type="scientific">Amblyomma aureolatum</name>
    <dbReference type="NCBI Taxonomy" id="187763"/>
    <lineage>
        <taxon>Eukaryota</taxon>
        <taxon>Metazoa</taxon>
        <taxon>Ecdysozoa</taxon>
        <taxon>Arthropoda</taxon>
        <taxon>Chelicerata</taxon>
        <taxon>Arachnida</taxon>
        <taxon>Acari</taxon>
        <taxon>Parasitiformes</taxon>
        <taxon>Ixodida</taxon>
        <taxon>Ixodoidea</taxon>
        <taxon>Ixodidae</taxon>
        <taxon>Amblyomminae</taxon>
        <taxon>Amblyomma</taxon>
    </lineage>
</organism>
<sequence>MAKSVMYRDLPGGPREIKFADEISRHSLCGKCRMLSMSMYRDPNDHAFCEVCLHAQSEQYGVYHIYCEYERLNIDIEEMYQDIDLLTMLRDQFVECPNKKTCGTDLQLAQLKTHYTACQPEVKCPTCGHDVRSSEWDAHTYTCARATSKKASPEQQDVRKPPSLSASNPDAPSFTNTKKFQKFPASVTDLSPRNKLEHAIKSTPGVAQSQQAVSDERDLCLQNQTTKPEPSDRENKVSCPFCDGKVKSVNFNLHLTKCPKSPVPCVHCGQDVKKSDKMIHEHNCESNPQNQAKLVQINQPQRPPSPPAVQRNQPRRSAKIHPKEASKENGKTNSWEQGRQPRPSYADAARGDVGSVSKPSSSGQSPPQSERATKANQRERENGSAREPPKKERKRGSEEPGPNPDERSAFASPNYNAQSADPAASVSAFHGQSQSWEKENVSCITLLKRALCCCCCCLDVAFGRE</sequence>
<feature type="compositionally biased region" description="Basic and acidic residues" evidence="1">
    <location>
        <begin position="321"/>
        <end position="330"/>
    </location>
</feature>
<reference evidence="2" key="1">
    <citation type="journal article" date="2017" name="Front. Cell. Infect. Microbiol.">
        <title>The Distinct Transcriptional Response of the Midgut of Amblyomma sculptum and Amblyomma aureolatum Ticks to Rickettsia rickettsii Correlates to Their Differences in Susceptibility to Infection.</title>
        <authorList>
            <person name="Martins L.A."/>
            <person name="Galletti M.F.B.M."/>
            <person name="Ribeiro J.M."/>
            <person name="Fujita A."/>
            <person name="Costa F.B."/>
            <person name="Labruna M.B."/>
            <person name="Daffre S."/>
            <person name="Fogaca A.C."/>
        </authorList>
    </citation>
    <scope>NUCLEOTIDE SEQUENCE</scope>
</reference>
<proteinExistence type="evidence at transcript level"/>
<feature type="compositionally biased region" description="Polar residues" evidence="1">
    <location>
        <begin position="164"/>
        <end position="178"/>
    </location>
</feature>
<name>A0A1E1XAP6_9ACAR</name>
<feature type="region of interest" description="Disordered" evidence="1">
    <location>
        <begin position="147"/>
        <end position="179"/>
    </location>
</feature>
<dbReference type="AlphaFoldDB" id="A0A1E1XAP6"/>
<dbReference type="InterPro" id="IPR013083">
    <property type="entry name" value="Znf_RING/FYVE/PHD"/>
</dbReference>
<feature type="compositionally biased region" description="Low complexity" evidence="1">
    <location>
        <begin position="353"/>
        <end position="369"/>
    </location>
</feature>
<dbReference type="Gene3D" id="3.30.40.10">
    <property type="entry name" value="Zinc/RING finger domain, C3HC4 (zinc finger)"/>
    <property type="match status" value="2"/>
</dbReference>
<accession>A0A1E1XAP6</accession>